<dbReference type="STRING" id="1802620.A3D91_03820"/>
<protein>
    <recommendedName>
        <fullName evidence="4">DUF5671 domain-containing protein</fullName>
    </recommendedName>
</protein>
<name>A0A1F4V982_UNCKA</name>
<dbReference type="Pfam" id="PF18895">
    <property type="entry name" value="T4SS_pilin"/>
    <property type="match status" value="1"/>
</dbReference>
<keyword evidence="1" id="KW-1133">Transmembrane helix</keyword>
<dbReference type="Proteomes" id="UP000178127">
    <property type="component" value="Unassembled WGS sequence"/>
</dbReference>
<dbReference type="InterPro" id="IPR043993">
    <property type="entry name" value="T4SS_pilin"/>
</dbReference>
<feature type="transmembrane region" description="Helical" evidence="1">
    <location>
        <begin position="37"/>
        <end position="58"/>
    </location>
</feature>
<proteinExistence type="predicted"/>
<evidence type="ECO:0000313" key="2">
    <source>
        <dbReference type="EMBL" id="OGC53735.1"/>
    </source>
</evidence>
<keyword evidence="1" id="KW-0812">Transmembrane</keyword>
<dbReference type="EMBL" id="MEVD01000012">
    <property type="protein sequence ID" value="OGC53735.1"/>
    <property type="molecule type" value="Genomic_DNA"/>
</dbReference>
<evidence type="ECO:0008006" key="4">
    <source>
        <dbReference type="Google" id="ProtNLM"/>
    </source>
</evidence>
<evidence type="ECO:0000313" key="3">
    <source>
        <dbReference type="Proteomes" id="UP000178127"/>
    </source>
</evidence>
<accession>A0A1F4V982</accession>
<evidence type="ECO:0000256" key="1">
    <source>
        <dbReference type="SAM" id="Phobius"/>
    </source>
</evidence>
<dbReference type="AlphaFoldDB" id="A0A1F4V982"/>
<keyword evidence="1" id="KW-0472">Membrane</keyword>
<comment type="caution">
    <text evidence="2">The sequence shown here is derived from an EMBL/GenBank/DDBJ whole genome shotgun (WGS) entry which is preliminary data.</text>
</comment>
<organism evidence="2 3">
    <name type="scientific">candidate division WWE3 bacterium RIFCSPHIGHO2_02_FULL_38_14</name>
    <dbReference type="NCBI Taxonomy" id="1802620"/>
    <lineage>
        <taxon>Bacteria</taxon>
        <taxon>Katanobacteria</taxon>
    </lineage>
</organism>
<reference evidence="2 3" key="1">
    <citation type="journal article" date="2016" name="Nat. Commun.">
        <title>Thousands of microbial genomes shed light on interconnected biogeochemical processes in an aquifer system.</title>
        <authorList>
            <person name="Anantharaman K."/>
            <person name="Brown C.T."/>
            <person name="Hug L.A."/>
            <person name="Sharon I."/>
            <person name="Castelle C.J."/>
            <person name="Probst A.J."/>
            <person name="Thomas B.C."/>
            <person name="Singh A."/>
            <person name="Wilkins M.J."/>
            <person name="Karaoz U."/>
            <person name="Brodie E.L."/>
            <person name="Williams K.H."/>
            <person name="Hubbard S.S."/>
            <person name="Banfield J.F."/>
        </authorList>
    </citation>
    <scope>NUCLEOTIDE SEQUENCE [LARGE SCALE GENOMIC DNA]</scope>
</reference>
<sequence>MNLLEKVYAAGVDPNIEDPLGGNINSISKVFGVATNILLGVGWALVFVAATLAIIKYINSKGDPKETNTAHTWLLYCGIGAFIMFAFTTIRLIIPRMLGATWTGVPGVTDF</sequence>
<feature type="transmembrane region" description="Helical" evidence="1">
    <location>
        <begin position="73"/>
        <end position="94"/>
    </location>
</feature>
<gene>
    <name evidence="2" type="ORF">A3D91_03820</name>
</gene>